<organism evidence="1 2">
    <name type="scientific">Marine Group I thaumarchaeote</name>
    <dbReference type="NCBI Taxonomy" id="2511932"/>
    <lineage>
        <taxon>Archaea</taxon>
        <taxon>Nitrososphaerota</taxon>
        <taxon>Marine Group I</taxon>
    </lineage>
</organism>
<dbReference type="AlphaFoldDB" id="A0A7K4NPB6"/>
<proteinExistence type="predicted"/>
<dbReference type="Proteomes" id="UP000526196">
    <property type="component" value="Unassembled WGS sequence"/>
</dbReference>
<sequence>MEVESCENCKDWHKNLDLKADKYGQSFPLTKNPFKKWHVNCRCSCHKS</sequence>
<gene>
    <name evidence="1" type="ORF">HX833_02145</name>
</gene>
<name>A0A7K4NPB6_9ARCH</name>
<evidence type="ECO:0000313" key="1">
    <source>
        <dbReference type="EMBL" id="NWK04884.1"/>
    </source>
</evidence>
<reference evidence="1 2" key="1">
    <citation type="journal article" date="2019" name="Environ. Microbiol.">
        <title>Genomics insights into ecotype formation of ammonia-oxidizing archaea in the deep ocean.</title>
        <authorList>
            <person name="Wang Y."/>
            <person name="Huang J.M."/>
            <person name="Cui G.J."/>
            <person name="Nunoura T."/>
            <person name="Takaki Y."/>
            <person name="Li W.L."/>
            <person name="Li J."/>
            <person name="Gao Z.M."/>
            <person name="Takai K."/>
            <person name="Zhang A.Q."/>
            <person name="Stepanauskas R."/>
        </authorList>
    </citation>
    <scope>NUCLEOTIDE SEQUENCE [LARGE SCALE GENOMIC DNA]</scope>
    <source>
        <strain evidence="1 2">F20</strain>
    </source>
</reference>
<accession>A0A7K4NPB6</accession>
<comment type="caution">
    <text evidence="1">The sequence shown here is derived from an EMBL/GenBank/DDBJ whole genome shotgun (WGS) entry which is preliminary data.</text>
</comment>
<evidence type="ECO:0000313" key="2">
    <source>
        <dbReference type="Proteomes" id="UP000526196"/>
    </source>
</evidence>
<protein>
    <submittedName>
        <fullName evidence="1">Uncharacterized protein</fullName>
    </submittedName>
</protein>
<dbReference type="EMBL" id="JACASX010000002">
    <property type="protein sequence ID" value="NWK04884.1"/>
    <property type="molecule type" value="Genomic_DNA"/>
</dbReference>